<sequence>MVGLLQNEKRGFRLIEITSTVPKMIIDPAGDMVLVVPFDPPQATPPGSPNHEAPDEDESNPAPAPKPDGTSSKLLLDLAGVCDIYQCTRALKYSGGLWVRNWLLHLDSQTEPSVDDICRLFIFFYVLELSFEFTEIAWRLLMHHKGPLKGEQTQAVELIDHPLLDQDITWMRSGFDSVKHITERRWGH</sequence>
<name>A0A8H4UD98_9HYPO</name>
<protein>
    <submittedName>
        <fullName evidence="2">Uncharacterized protein</fullName>
    </submittedName>
</protein>
<keyword evidence="3" id="KW-1185">Reference proteome</keyword>
<proteinExistence type="predicted"/>
<dbReference type="Proteomes" id="UP000635477">
    <property type="component" value="Unassembled WGS sequence"/>
</dbReference>
<dbReference type="OrthoDB" id="5275938at2759"/>
<evidence type="ECO:0000256" key="1">
    <source>
        <dbReference type="SAM" id="MobiDB-lite"/>
    </source>
</evidence>
<evidence type="ECO:0000313" key="3">
    <source>
        <dbReference type="Proteomes" id="UP000635477"/>
    </source>
</evidence>
<reference evidence="2" key="2">
    <citation type="submission" date="2020-05" db="EMBL/GenBank/DDBJ databases">
        <authorList>
            <person name="Kim H.-S."/>
            <person name="Proctor R.H."/>
            <person name="Brown D.W."/>
        </authorList>
    </citation>
    <scope>NUCLEOTIDE SEQUENCE</scope>
    <source>
        <strain evidence="2">NRRL 22465</strain>
    </source>
</reference>
<dbReference type="EMBL" id="JABEYC010000815">
    <property type="protein sequence ID" value="KAF4973993.1"/>
    <property type="molecule type" value="Genomic_DNA"/>
</dbReference>
<feature type="compositionally biased region" description="Pro residues" evidence="1">
    <location>
        <begin position="38"/>
        <end position="48"/>
    </location>
</feature>
<feature type="region of interest" description="Disordered" evidence="1">
    <location>
        <begin position="37"/>
        <end position="69"/>
    </location>
</feature>
<gene>
    <name evidence="2" type="ORF">FZEAL_9061</name>
</gene>
<dbReference type="AlphaFoldDB" id="A0A8H4UD98"/>
<comment type="caution">
    <text evidence="2">The sequence shown here is derived from an EMBL/GenBank/DDBJ whole genome shotgun (WGS) entry which is preliminary data.</text>
</comment>
<evidence type="ECO:0000313" key="2">
    <source>
        <dbReference type="EMBL" id="KAF4973993.1"/>
    </source>
</evidence>
<reference evidence="2" key="1">
    <citation type="journal article" date="2020" name="BMC Genomics">
        <title>Correction to: Identification and distribution of gene clusters required for synthesis of sphingolipid metabolism inhibitors in diverse species of the filamentous fungus Fusarium.</title>
        <authorList>
            <person name="Kim H.S."/>
            <person name="Lohmar J.M."/>
            <person name="Busman M."/>
            <person name="Brown D.W."/>
            <person name="Naumann T.A."/>
            <person name="Divon H.H."/>
            <person name="Lysoe E."/>
            <person name="Uhlig S."/>
            <person name="Proctor R.H."/>
        </authorList>
    </citation>
    <scope>NUCLEOTIDE SEQUENCE</scope>
    <source>
        <strain evidence="2">NRRL 22465</strain>
    </source>
</reference>
<accession>A0A8H4UD98</accession>
<organism evidence="2 3">
    <name type="scientific">Fusarium zealandicum</name>
    <dbReference type="NCBI Taxonomy" id="1053134"/>
    <lineage>
        <taxon>Eukaryota</taxon>
        <taxon>Fungi</taxon>
        <taxon>Dikarya</taxon>
        <taxon>Ascomycota</taxon>
        <taxon>Pezizomycotina</taxon>
        <taxon>Sordariomycetes</taxon>
        <taxon>Hypocreomycetidae</taxon>
        <taxon>Hypocreales</taxon>
        <taxon>Nectriaceae</taxon>
        <taxon>Fusarium</taxon>
        <taxon>Fusarium staphyleae species complex</taxon>
    </lineage>
</organism>